<dbReference type="GO" id="GO:0050661">
    <property type="term" value="F:NADP binding"/>
    <property type="evidence" value="ECO:0007669"/>
    <property type="project" value="InterPro"/>
</dbReference>
<dbReference type="GO" id="GO:0003677">
    <property type="term" value="F:DNA binding"/>
    <property type="evidence" value="ECO:0007669"/>
    <property type="project" value="TreeGrafter"/>
</dbReference>
<comment type="similarity">
    <text evidence="2">Belongs to the HIBADH-related family. NP60 subfamily.</text>
</comment>
<name>A0A653C144_CALMS</name>
<evidence type="ECO:0000256" key="1">
    <source>
        <dbReference type="ARBA" id="ARBA00004286"/>
    </source>
</evidence>
<evidence type="ECO:0000313" key="9">
    <source>
        <dbReference type="Proteomes" id="UP000410492"/>
    </source>
</evidence>
<accession>A0A653C144</accession>
<dbReference type="SUPFAM" id="SSF63748">
    <property type="entry name" value="Tudor/PWWP/MBT"/>
    <property type="match status" value="1"/>
</dbReference>
<dbReference type="InterPro" id="IPR036291">
    <property type="entry name" value="NAD(P)-bd_dom_sf"/>
</dbReference>
<dbReference type="InterPro" id="IPR006115">
    <property type="entry name" value="6PGDH_NADP-bd"/>
</dbReference>
<dbReference type="Proteomes" id="UP000410492">
    <property type="component" value="Unassembled WGS sequence"/>
</dbReference>
<gene>
    <name evidence="8" type="ORF">CALMAC_LOCUS4896</name>
</gene>
<evidence type="ECO:0000256" key="6">
    <source>
        <dbReference type="SAM" id="MobiDB-lite"/>
    </source>
</evidence>
<evidence type="ECO:0000256" key="3">
    <source>
        <dbReference type="ARBA" id="ARBA00022454"/>
    </source>
</evidence>
<dbReference type="PANTHER" id="PTHR43580">
    <property type="entry name" value="OXIDOREDUCTASE GLYR1-RELATED"/>
    <property type="match status" value="1"/>
</dbReference>
<evidence type="ECO:0000256" key="5">
    <source>
        <dbReference type="ARBA" id="ARBA00034140"/>
    </source>
</evidence>
<dbReference type="PROSITE" id="PS50812">
    <property type="entry name" value="PWWP"/>
    <property type="match status" value="1"/>
</dbReference>
<dbReference type="EMBL" id="CAACVG010006668">
    <property type="protein sequence ID" value="VEN40887.1"/>
    <property type="molecule type" value="Genomic_DNA"/>
</dbReference>
<dbReference type="SMART" id="SM00293">
    <property type="entry name" value="PWWP"/>
    <property type="match status" value="1"/>
</dbReference>
<dbReference type="Gene3D" id="3.40.50.720">
    <property type="entry name" value="NAD(P)-binding Rossmann-like Domain"/>
    <property type="match status" value="1"/>
</dbReference>
<dbReference type="OrthoDB" id="21615at2759"/>
<evidence type="ECO:0000313" key="8">
    <source>
        <dbReference type="EMBL" id="VEN40887.1"/>
    </source>
</evidence>
<dbReference type="PANTHER" id="PTHR43580:SF2">
    <property type="entry name" value="CYTOKINE-LIKE NUCLEAR FACTOR N-PAC"/>
    <property type="match status" value="1"/>
</dbReference>
<dbReference type="GO" id="GO:0000785">
    <property type="term" value="C:chromatin"/>
    <property type="evidence" value="ECO:0007669"/>
    <property type="project" value="TreeGrafter"/>
</dbReference>
<dbReference type="CDD" id="cd05836">
    <property type="entry name" value="PWWP_GLYR1"/>
    <property type="match status" value="1"/>
</dbReference>
<dbReference type="InterPro" id="IPR029154">
    <property type="entry name" value="HIBADH-like_NADP-bd"/>
</dbReference>
<dbReference type="InterPro" id="IPR013328">
    <property type="entry name" value="6PGD_dom2"/>
</dbReference>
<dbReference type="AlphaFoldDB" id="A0A653C144"/>
<dbReference type="Gene3D" id="2.30.30.140">
    <property type="match status" value="1"/>
</dbReference>
<organism evidence="8 9">
    <name type="scientific">Callosobruchus maculatus</name>
    <name type="common">Southern cowpea weevil</name>
    <name type="synonym">Pulse bruchid</name>
    <dbReference type="NCBI Taxonomy" id="64391"/>
    <lineage>
        <taxon>Eukaryota</taxon>
        <taxon>Metazoa</taxon>
        <taxon>Ecdysozoa</taxon>
        <taxon>Arthropoda</taxon>
        <taxon>Hexapoda</taxon>
        <taxon>Insecta</taxon>
        <taxon>Pterygota</taxon>
        <taxon>Neoptera</taxon>
        <taxon>Endopterygota</taxon>
        <taxon>Coleoptera</taxon>
        <taxon>Polyphaga</taxon>
        <taxon>Cucujiformia</taxon>
        <taxon>Chrysomeloidea</taxon>
        <taxon>Chrysomelidae</taxon>
        <taxon>Bruchinae</taxon>
        <taxon>Bruchini</taxon>
        <taxon>Callosobruchus</taxon>
    </lineage>
</organism>
<feature type="compositionally biased region" description="Polar residues" evidence="6">
    <location>
        <begin position="157"/>
        <end position="168"/>
    </location>
</feature>
<keyword evidence="3" id="KW-0158">Chromosome</keyword>
<dbReference type="InterPro" id="IPR008927">
    <property type="entry name" value="6-PGluconate_DH-like_C_sf"/>
</dbReference>
<dbReference type="SUPFAM" id="SSF48179">
    <property type="entry name" value="6-phosphogluconate dehydrogenase C-terminal domain-like"/>
    <property type="match status" value="1"/>
</dbReference>
<keyword evidence="9" id="KW-1185">Reference proteome</keyword>
<dbReference type="Gene3D" id="1.10.1040.10">
    <property type="entry name" value="N-(1-d-carboxylethyl)-l-norvaline Dehydrogenase, domain 2"/>
    <property type="match status" value="1"/>
</dbReference>
<evidence type="ECO:0000256" key="2">
    <source>
        <dbReference type="ARBA" id="ARBA00007598"/>
    </source>
</evidence>
<dbReference type="Pfam" id="PF03446">
    <property type="entry name" value="NAD_binding_2"/>
    <property type="match status" value="1"/>
</dbReference>
<dbReference type="GO" id="GO:0140673">
    <property type="term" value="P:transcription elongation-coupled chromatin remodeling"/>
    <property type="evidence" value="ECO:0007669"/>
    <property type="project" value="TreeGrafter"/>
</dbReference>
<dbReference type="InterPro" id="IPR035501">
    <property type="entry name" value="GLYR1_PWWP"/>
</dbReference>
<dbReference type="Pfam" id="PF00855">
    <property type="entry name" value="PWWP"/>
    <property type="match status" value="1"/>
</dbReference>
<evidence type="ECO:0000256" key="4">
    <source>
        <dbReference type="ARBA" id="ARBA00030287"/>
    </source>
</evidence>
<reference evidence="8 9" key="1">
    <citation type="submission" date="2019-01" db="EMBL/GenBank/DDBJ databases">
        <authorList>
            <person name="Sayadi A."/>
        </authorList>
    </citation>
    <scope>NUCLEOTIDE SEQUENCE [LARGE SCALE GENOMIC DNA]</scope>
</reference>
<evidence type="ECO:0000259" key="7">
    <source>
        <dbReference type="PROSITE" id="PS50812"/>
    </source>
</evidence>
<feature type="domain" description="PWWP" evidence="7">
    <location>
        <begin position="7"/>
        <end position="68"/>
    </location>
</feature>
<dbReference type="Pfam" id="PF14833">
    <property type="entry name" value="NAD_binding_11"/>
    <property type="match status" value="1"/>
</dbReference>
<sequence length="523" mass="57910">MAEEFKVGDVVRARMKGFAPWPALIVQPTSSTPTKGKNAKKPSHWVYFFGSKNYGWIEVKNIEPYTESKKEHLSAQLQKAFVEAQEYIDKSKENPKYVLELPPEQVKESEKEKEKEDCEEKFKQLVSPPKKPKKWFKIRVTGPIEGLTSPKKKTPLKRQNSETSSVRLSFTKRSRVSSPGGANGISDVATELLNMPFLPDAPENPSLDLCLYGDKSKSEEITPSPKTFGFIGLGNIGAAVVMNLIKSGHRVNIYNRSPSKCEKIKEKADAIKAGMVCTYKTPMDIAQNSDVIICCVTDPTQAKEVVQGNCSVASGDDDSLSGKGYIEMTGIDPETSKDICEIISSKGGQYLEAQVQGSRQEAVEGNLVVLTAGDKRLFMDCQSVFKAMGKTAFFLGDVGYATKTNLILNIIKGIALVGLAEGFSLAHRCGMSTKDLLNIFQLTSLNCKYLNDKADMIVSQDFSSQVYQAIEHMQKDMKLALDLSDQIKQPLLVTSTANEVYKNSRRLGYDGRDAACVYMRTRY</sequence>
<protein>
    <recommendedName>
        <fullName evidence="5">Cytokine-like nuclear factor N-PAC</fullName>
    </recommendedName>
    <alternativeName>
        <fullName evidence="4">Glyoxylate reductase 1 homolog</fullName>
    </alternativeName>
</protein>
<dbReference type="GO" id="GO:0031491">
    <property type="term" value="F:nucleosome binding"/>
    <property type="evidence" value="ECO:0007669"/>
    <property type="project" value="TreeGrafter"/>
</dbReference>
<comment type="subcellular location">
    <subcellularLocation>
        <location evidence="1">Chromosome</location>
    </subcellularLocation>
</comment>
<dbReference type="InterPro" id="IPR000313">
    <property type="entry name" value="PWWP_dom"/>
</dbReference>
<proteinExistence type="inferred from homology"/>
<feature type="region of interest" description="Disordered" evidence="6">
    <location>
        <begin position="146"/>
        <end position="183"/>
    </location>
</feature>
<dbReference type="SUPFAM" id="SSF51735">
    <property type="entry name" value="NAD(P)-binding Rossmann-fold domains"/>
    <property type="match status" value="1"/>
</dbReference>
<dbReference type="GO" id="GO:0051287">
    <property type="term" value="F:NAD binding"/>
    <property type="evidence" value="ECO:0007669"/>
    <property type="project" value="InterPro"/>
</dbReference>
<dbReference type="InterPro" id="IPR051265">
    <property type="entry name" value="HIBADH-related_NP60_sf"/>
</dbReference>